<evidence type="ECO:0000259" key="1">
    <source>
        <dbReference type="Pfam" id="PF03551"/>
    </source>
</evidence>
<comment type="caution">
    <text evidence="2">The sequence shown here is derived from an EMBL/GenBank/DDBJ whole genome shotgun (WGS) entry which is preliminary data.</text>
</comment>
<dbReference type="InterPro" id="IPR005149">
    <property type="entry name" value="Tscrpt_reg_PadR_N"/>
</dbReference>
<feature type="domain" description="Transcription regulator PadR N-terminal" evidence="1">
    <location>
        <begin position="16"/>
        <end position="89"/>
    </location>
</feature>
<dbReference type="AlphaFoldDB" id="A0A7W7ZF88"/>
<dbReference type="Pfam" id="PF03551">
    <property type="entry name" value="PadR"/>
    <property type="match status" value="1"/>
</dbReference>
<dbReference type="InterPro" id="IPR036390">
    <property type="entry name" value="WH_DNA-bd_sf"/>
</dbReference>
<proteinExistence type="predicted"/>
<evidence type="ECO:0000313" key="2">
    <source>
        <dbReference type="EMBL" id="MBB5058256.1"/>
    </source>
</evidence>
<dbReference type="Proteomes" id="UP000540989">
    <property type="component" value="Unassembled WGS sequence"/>
</dbReference>
<dbReference type="NCBIfam" id="TIGR03433">
    <property type="entry name" value="padR_acidobact"/>
    <property type="match status" value="1"/>
</dbReference>
<organism evidence="2 3">
    <name type="scientific">Granulicella aggregans</name>
    <dbReference type="NCBI Taxonomy" id="474949"/>
    <lineage>
        <taxon>Bacteria</taxon>
        <taxon>Pseudomonadati</taxon>
        <taxon>Acidobacteriota</taxon>
        <taxon>Terriglobia</taxon>
        <taxon>Terriglobales</taxon>
        <taxon>Acidobacteriaceae</taxon>
        <taxon>Granulicella</taxon>
    </lineage>
</organism>
<dbReference type="SUPFAM" id="SSF46785">
    <property type="entry name" value="Winged helix' DNA-binding domain"/>
    <property type="match status" value="1"/>
</dbReference>
<name>A0A7W7ZF88_9BACT</name>
<evidence type="ECO:0000313" key="3">
    <source>
        <dbReference type="Proteomes" id="UP000540989"/>
    </source>
</evidence>
<dbReference type="InterPro" id="IPR036388">
    <property type="entry name" value="WH-like_DNA-bd_sf"/>
</dbReference>
<keyword evidence="3" id="KW-1185">Reference proteome</keyword>
<dbReference type="InterPro" id="IPR017799">
    <property type="entry name" value="Tscrpt_reg_PadR_acidobac-type"/>
</dbReference>
<protein>
    <submittedName>
        <fullName evidence="2">Transcriptional regulator</fullName>
    </submittedName>
</protein>
<dbReference type="Gene3D" id="1.10.10.10">
    <property type="entry name" value="Winged helix-like DNA-binding domain superfamily/Winged helix DNA-binding domain"/>
    <property type="match status" value="1"/>
</dbReference>
<sequence>MPPSTDLLQGTLDVLILKTLALEPMHGWGIAFRIQQISKDVLQVGQGSLYPALHRLEYKGWIAAHWGTSENNRKAKFYALTPTGKKQLDTELATWDRLSSAIALVLNATPELSS</sequence>
<dbReference type="RefSeq" id="WP_184217791.1">
    <property type="nucleotide sequence ID" value="NZ_JACHIP010000004.1"/>
</dbReference>
<accession>A0A7W7ZF88</accession>
<dbReference type="PANTHER" id="PTHR33169">
    <property type="entry name" value="PADR-FAMILY TRANSCRIPTIONAL REGULATOR"/>
    <property type="match status" value="1"/>
</dbReference>
<gene>
    <name evidence="2" type="ORF">HDF16_002970</name>
</gene>
<dbReference type="EMBL" id="JACHIP010000004">
    <property type="protein sequence ID" value="MBB5058256.1"/>
    <property type="molecule type" value="Genomic_DNA"/>
</dbReference>
<dbReference type="PANTHER" id="PTHR33169:SF14">
    <property type="entry name" value="TRANSCRIPTIONAL REGULATOR RV3488"/>
    <property type="match status" value="1"/>
</dbReference>
<reference evidence="2 3" key="1">
    <citation type="submission" date="2020-08" db="EMBL/GenBank/DDBJ databases">
        <title>Genomic Encyclopedia of Type Strains, Phase IV (KMG-V): Genome sequencing to study the core and pangenomes of soil and plant-associated prokaryotes.</title>
        <authorList>
            <person name="Whitman W."/>
        </authorList>
    </citation>
    <scope>NUCLEOTIDE SEQUENCE [LARGE SCALE GENOMIC DNA]</scope>
    <source>
        <strain evidence="2 3">M8UP14</strain>
    </source>
</reference>
<dbReference type="InterPro" id="IPR052509">
    <property type="entry name" value="Metal_resp_DNA-bind_regulator"/>
</dbReference>